<proteinExistence type="predicted"/>
<protein>
    <recommendedName>
        <fullName evidence="5">Zn(2)-C6 fungal-type domain-containing protein</fullName>
    </recommendedName>
</protein>
<dbReference type="OrthoDB" id="4137815at2759"/>
<evidence type="ECO:0000313" key="4">
    <source>
        <dbReference type="Proteomes" id="UP000237441"/>
    </source>
</evidence>
<dbReference type="Pfam" id="PF11951">
    <property type="entry name" value="Fungal_trans_2"/>
    <property type="match status" value="1"/>
</dbReference>
<evidence type="ECO:0000313" key="3">
    <source>
        <dbReference type="EMBL" id="PQK10978.1"/>
    </source>
</evidence>
<evidence type="ECO:0000256" key="1">
    <source>
        <dbReference type="ARBA" id="ARBA00023242"/>
    </source>
</evidence>
<feature type="region of interest" description="Disordered" evidence="2">
    <location>
        <begin position="1"/>
        <end position="24"/>
    </location>
</feature>
<dbReference type="InterPro" id="IPR021858">
    <property type="entry name" value="Fun_TF"/>
</dbReference>
<dbReference type="EMBL" id="JRHA01000002">
    <property type="protein sequence ID" value="PQK10978.1"/>
    <property type="molecule type" value="Genomic_DNA"/>
</dbReference>
<organism evidence="3 4">
    <name type="scientific">Beauveria bassiana</name>
    <name type="common">White muscardine disease fungus</name>
    <name type="synonym">Tritirachium shiotae</name>
    <dbReference type="NCBI Taxonomy" id="176275"/>
    <lineage>
        <taxon>Eukaryota</taxon>
        <taxon>Fungi</taxon>
        <taxon>Dikarya</taxon>
        <taxon>Ascomycota</taxon>
        <taxon>Pezizomycotina</taxon>
        <taxon>Sordariomycetes</taxon>
        <taxon>Hypocreomycetidae</taxon>
        <taxon>Hypocreales</taxon>
        <taxon>Cordycipitaceae</taxon>
        <taxon>Beauveria</taxon>
    </lineage>
</organism>
<evidence type="ECO:0000256" key="2">
    <source>
        <dbReference type="SAM" id="MobiDB-lite"/>
    </source>
</evidence>
<keyword evidence="1" id="KW-0539">Nucleus</keyword>
<dbReference type="AlphaFoldDB" id="A0A2S7Y488"/>
<accession>A0A2S7Y488</accession>
<reference evidence="3 4" key="1">
    <citation type="submission" date="2016-07" db="EMBL/GenBank/DDBJ databases">
        <title>Comparative genomics of the entomopathogenic fungus Beauveria bassiana.</title>
        <authorList>
            <person name="Valero Jimenez C.A."/>
            <person name="Zwaan B.J."/>
            <person name="Van Kan J.A."/>
            <person name="Takken W."/>
            <person name="Debets A.J."/>
            <person name="Schoustra S.E."/>
            <person name="Koenraadt C.J."/>
        </authorList>
    </citation>
    <scope>NUCLEOTIDE SEQUENCE [LARGE SCALE GENOMIC DNA]</scope>
    <source>
        <strain evidence="3 4">ARSEF 8028</strain>
    </source>
</reference>
<sequence>MVNSSSHPLASPSHIPSGPPHRRRPCDRCHAIKERCRWPADKTGVESCERCSRLGQLCDSNRPVAKVGRKRASPAGNRMALRRTNARTSSLLIMPKKDIREATPQISATAPASVVNESSPLQLSRIHHLHDLNRMIPPRMSLFPELNQLELHFLDIMLHKGISVDKYLIGPSFRDRHLQSFVDHLQAEMPHVKDAFIACASHLSGNVSLQQVAQGQSIGYRRAAAAIASLRISSIRSENDLSMMLILGVAISTFTLHHSSCLPVCKYILGLVSSMYEKDYTLLERLGGDGMAFLLCLLGTEIEDCLVSCQLPTIRIRSGMLDQLVDRFSGISAPIFTYLYDICQLAQQFQQMRLQGHACSDVILEKRRCSLRATLEECSPTVSMAYLSENFTPHEVMIMMTQYKFLQLSALIILHRLRHPYATKDEIPLEMAHCILEELDRIMELTGRAVPFADLPHLVACFELKDHTERRDALQKSQRLINFSQYCRTEQQASLLAFWSARDQTDRRDIYWTDVASCIG</sequence>
<gene>
    <name evidence="3" type="ORF">BB8028_0002g12960</name>
</gene>
<name>A0A2S7Y488_BEABA</name>
<comment type="caution">
    <text evidence="3">The sequence shown here is derived from an EMBL/GenBank/DDBJ whole genome shotgun (WGS) entry which is preliminary data.</text>
</comment>
<evidence type="ECO:0008006" key="5">
    <source>
        <dbReference type="Google" id="ProtNLM"/>
    </source>
</evidence>
<dbReference type="Proteomes" id="UP000237441">
    <property type="component" value="Unassembled WGS sequence"/>
</dbReference>